<dbReference type="Proteomes" id="UP000030746">
    <property type="component" value="Unassembled WGS sequence"/>
</dbReference>
<dbReference type="HOGENOM" id="CLU_967366_0_0_1"/>
<evidence type="ECO:0000313" key="2">
    <source>
        <dbReference type="EMBL" id="ESO94867.1"/>
    </source>
</evidence>
<dbReference type="KEGG" id="lgi:LOTGIDRAFT_161117"/>
<dbReference type="Pfam" id="PF00621">
    <property type="entry name" value="RhoGEF"/>
    <property type="match status" value="1"/>
</dbReference>
<dbReference type="SUPFAM" id="SSF48065">
    <property type="entry name" value="DBL homology domain (DH-domain)"/>
    <property type="match status" value="1"/>
</dbReference>
<dbReference type="EMBL" id="KB201750">
    <property type="protein sequence ID" value="ESO94867.1"/>
    <property type="molecule type" value="Genomic_DNA"/>
</dbReference>
<gene>
    <name evidence="2" type="ORF">LOTGIDRAFT_161117</name>
</gene>
<dbReference type="Gene3D" id="1.20.900.10">
    <property type="entry name" value="Dbl homology (DH) domain"/>
    <property type="match status" value="1"/>
</dbReference>
<dbReference type="RefSeq" id="XP_009054602.1">
    <property type="nucleotide sequence ID" value="XM_009056354.1"/>
</dbReference>
<evidence type="ECO:0000259" key="1">
    <source>
        <dbReference type="PROSITE" id="PS50010"/>
    </source>
</evidence>
<dbReference type="PROSITE" id="PS50010">
    <property type="entry name" value="DH_2"/>
    <property type="match status" value="1"/>
</dbReference>
<keyword evidence="3" id="KW-1185">Reference proteome</keyword>
<dbReference type="InterPro" id="IPR035899">
    <property type="entry name" value="DBL_dom_sf"/>
</dbReference>
<name>V4ADE8_LOTGI</name>
<dbReference type="OrthoDB" id="6121634at2759"/>
<reference evidence="2 3" key="1">
    <citation type="journal article" date="2013" name="Nature">
        <title>Insights into bilaterian evolution from three spiralian genomes.</title>
        <authorList>
            <person name="Simakov O."/>
            <person name="Marletaz F."/>
            <person name="Cho S.J."/>
            <person name="Edsinger-Gonzales E."/>
            <person name="Havlak P."/>
            <person name="Hellsten U."/>
            <person name="Kuo D.H."/>
            <person name="Larsson T."/>
            <person name="Lv J."/>
            <person name="Arendt D."/>
            <person name="Savage R."/>
            <person name="Osoegawa K."/>
            <person name="de Jong P."/>
            <person name="Grimwood J."/>
            <person name="Chapman J.A."/>
            <person name="Shapiro H."/>
            <person name="Aerts A."/>
            <person name="Otillar R.P."/>
            <person name="Terry A.Y."/>
            <person name="Boore J.L."/>
            <person name="Grigoriev I.V."/>
            <person name="Lindberg D.R."/>
            <person name="Seaver E.C."/>
            <person name="Weisblat D.A."/>
            <person name="Putnam N.H."/>
            <person name="Rokhsar D.S."/>
        </authorList>
    </citation>
    <scope>NUCLEOTIDE SEQUENCE [LARGE SCALE GENOMIC DNA]</scope>
</reference>
<feature type="domain" description="DH" evidence="1">
    <location>
        <begin position="146"/>
        <end position="280"/>
    </location>
</feature>
<dbReference type="InterPro" id="IPR000219">
    <property type="entry name" value="DH_dom"/>
</dbReference>
<sequence>MTDDVEERRKSSFKRRFSLDIMRTAPKLFFRRTSNIDSQVMTLKVSDFGDDSLQRSPVSSPLPVSAKKEKVFGVLLLENNTYKVLNGEDERHLNQLLIQAHEDYTVVSYRLIIQNIRYTFRIEPIRKRQGSLSPRLDVTFSFAEDRRIDILLEWLNSETDSCQFLHNLVESYVKPLRQLPSLTDEDHEVIFKDVEQLLKATLDLVQKMQCLCSNWNDSDNSVGCLFSEVIDSYNTYVTNYPKYIRRLEAKMKFDQSFSQFCQGQESRGKLPLETLLYLPMLGSMTCKN</sequence>
<dbReference type="AlphaFoldDB" id="V4ADE8"/>
<dbReference type="GO" id="GO:0005085">
    <property type="term" value="F:guanyl-nucleotide exchange factor activity"/>
    <property type="evidence" value="ECO:0007669"/>
    <property type="project" value="InterPro"/>
</dbReference>
<dbReference type="GeneID" id="20238627"/>
<organism evidence="2 3">
    <name type="scientific">Lottia gigantea</name>
    <name type="common">Giant owl limpet</name>
    <dbReference type="NCBI Taxonomy" id="225164"/>
    <lineage>
        <taxon>Eukaryota</taxon>
        <taxon>Metazoa</taxon>
        <taxon>Spiralia</taxon>
        <taxon>Lophotrochozoa</taxon>
        <taxon>Mollusca</taxon>
        <taxon>Gastropoda</taxon>
        <taxon>Patellogastropoda</taxon>
        <taxon>Lottioidea</taxon>
        <taxon>Lottiidae</taxon>
        <taxon>Lottia</taxon>
    </lineage>
</organism>
<dbReference type="CTD" id="20238627"/>
<accession>V4ADE8</accession>
<evidence type="ECO:0000313" key="3">
    <source>
        <dbReference type="Proteomes" id="UP000030746"/>
    </source>
</evidence>
<proteinExistence type="predicted"/>
<protein>
    <recommendedName>
        <fullName evidence="1">DH domain-containing protein</fullName>
    </recommendedName>
</protein>